<organism evidence="1 2">
    <name type="scientific">Salix brachista</name>
    <dbReference type="NCBI Taxonomy" id="2182728"/>
    <lineage>
        <taxon>Eukaryota</taxon>
        <taxon>Viridiplantae</taxon>
        <taxon>Streptophyta</taxon>
        <taxon>Embryophyta</taxon>
        <taxon>Tracheophyta</taxon>
        <taxon>Spermatophyta</taxon>
        <taxon>Magnoliopsida</taxon>
        <taxon>eudicotyledons</taxon>
        <taxon>Gunneridae</taxon>
        <taxon>Pentapetalae</taxon>
        <taxon>rosids</taxon>
        <taxon>fabids</taxon>
        <taxon>Malpighiales</taxon>
        <taxon>Salicaceae</taxon>
        <taxon>Saliceae</taxon>
        <taxon>Salix</taxon>
    </lineage>
</organism>
<dbReference type="Proteomes" id="UP000326939">
    <property type="component" value="Chromosome 6"/>
</dbReference>
<name>A0A5N5MAE6_9ROSI</name>
<reference evidence="2" key="1">
    <citation type="journal article" date="2019" name="Gigascience">
        <title>De novo genome assembly of the endangered Acer yangbiense, a plant species with extremely small populations endemic to Yunnan Province, China.</title>
        <authorList>
            <person name="Yang J."/>
            <person name="Wariss H.M."/>
            <person name="Tao L."/>
            <person name="Zhang R."/>
            <person name="Yun Q."/>
            <person name="Hollingsworth P."/>
            <person name="Dao Z."/>
            <person name="Luo G."/>
            <person name="Guo H."/>
            <person name="Ma Y."/>
            <person name="Sun W."/>
        </authorList>
    </citation>
    <scope>NUCLEOTIDE SEQUENCE [LARGE SCALE GENOMIC DNA]</scope>
    <source>
        <strain evidence="2">cv. br00</strain>
    </source>
</reference>
<evidence type="ECO:0000313" key="1">
    <source>
        <dbReference type="EMBL" id="KAB5551988.1"/>
    </source>
</evidence>
<gene>
    <name evidence="1" type="ORF">DKX38_009299</name>
</gene>
<dbReference type="PANTHER" id="PTHR36076:SF1">
    <property type="entry name" value="THIOREDOXIN SUPERFAMILY PROTEIN"/>
    <property type="match status" value="1"/>
</dbReference>
<evidence type="ECO:0000313" key="2">
    <source>
        <dbReference type="Proteomes" id="UP000326939"/>
    </source>
</evidence>
<proteinExistence type="predicted"/>
<comment type="caution">
    <text evidence="1">The sequence shown here is derived from an EMBL/GenBank/DDBJ whole genome shotgun (WGS) entry which is preliminary data.</text>
</comment>
<dbReference type="EMBL" id="VDCV01000006">
    <property type="protein sequence ID" value="KAB5551988.1"/>
    <property type="molecule type" value="Genomic_DNA"/>
</dbReference>
<dbReference type="AlphaFoldDB" id="A0A5N5MAE6"/>
<dbReference type="PANTHER" id="PTHR36076">
    <property type="entry name" value="THIOREDOXIN SUPERFAMILY PROTEIN"/>
    <property type="match status" value="1"/>
</dbReference>
<sequence length="254" mass="29241">MEEKSFLDRMLGHLRETCKYSTGYPKDLGPSRVIQFTSEREFVQLLHQGYPVVVDFTIRGNYTEHLDQVLEVAAAEFYPHVKFCVLYLKDIFGMESPPEESDSFGMGFPNRAPKMSFIWKPMKIATKSQAMSWVECPKYPGFCITRQRREYPFIEIFHSPEQAANRGRVADPNITKYSVKALPVTVSIRSLLIFHSANNSPHSHHVFSFCSFMFLQNNGHRMFTNLVNLSVGNDLLLNRGIVTSHRSMKLRCFA</sequence>
<keyword evidence="2" id="KW-1185">Reference proteome</keyword>
<protein>
    <submittedName>
        <fullName evidence="1">Uncharacterized protein</fullName>
    </submittedName>
</protein>
<accession>A0A5N5MAE6</accession>